<evidence type="ECO:0000256" key="1">
    <source>
        <dbReference type="SAM" id="SignalP"/>
    </source>
</evidence>
<reference evidence="2" key="1">
    <citation type="journal article" date="2020" name="New Phytol.">
        <title>Comparative genomics reveals dynamic genome evolution in host specialist ectomycorrhizal fungi.</title>
        <authorList>
            <person name="Lofgren L.A."/>
            <person name="Nguyen N.H."/>
            <person name="Vilgalys R."/>
            <person name="Ruytinx J."/>
            <person name="Liao H.L."/>
            <person name="Branco S."/>
            <person name="Kuo A."/>
            <person name="LaButti K."/>
            <person name="Lipzen A."/>
            <person name="Andreopoulos W."/>
            <person name="Pangilinan J."/>
            <person name="Riley R."/>
            <person name="Hundley H."/>
            <person name="Na H."/>
            <person name="Barry K."/>
            <person name="Grigoriev I.V."/>
            <person name="Stajich J.E."/>
            <person name="Kennedy P.G."/>
        </authorList>
    </citation>
    <scope>NUCLEOTIDE SEQUENCE</scope>
    <source>
        <strain evidence="2">DOB743</strain>
    </source>
</reference>
<sequence length="116" mass="12725">MHLSFRVVLAVVAALTASMAMKIAAMTMNACKYSTSALMKCENCVVDGAALRILSEFYCCLSDEDLGAEERLKYLNTRCMTEVLTVLSSFRTERMSAESGLERIAVVSWVPGTEPN</sequence>
<dbReference type="EMBL" id="JABBWD010000014">
    <property type="protein sequence ID" value="KAG1778861.1"/>
    <property type="molecule type" value="Genomic_DNA"/>
</dbReference>
<organism evidence="2 3">
    <name type="scientific">Suillus placidus</name>
    <dbReference type="NCBI Taxonomy" id="48579"/>
    <lineage>
        <taxon>Eukaryota</taxon>
        <taxon>Fungi</taxon>
        <taxon>Dikarya</taxon>
        <taxon>Basidiomycota</taxon>
        <taxon>Agaricomycotina</taxon>
        <taxon>Agaricomycetes</taxon>
        <taxon>Agaricomycetidae</taxon>
        <taxon>Boletales</taxon>
        <taxon>Suillineae</taxon>
        <taxon>Suillaceae</taxon>
        <taxon>Suillus</taxon>
    </lineage>
</organism>
<feature type="chain" id="PRO_5040353595" evidence="1">
    <location>
        <begin position="21"/>
        <end position="116"/>
    </location>
</feature>
<accession>A0A9P7D528</accession>
<dbReference type="AlphaFoldDB" id="A0A9P7D528"/>
<protein>
    <submittedName>
        <fullName evidence="2">Uncharacterized protein</fullName>
    </submittedName>
</protein>
<feature type="signal peptide" evidence="1">
    <location>
        <begin position="1"/>
        <end position="20"/>
    </location>
</feature>
<proteinExistence type="predicted"/>
<dbReference type="Proteomes" id="UP000714275">
    <property type="component" value="Unassembled WGS sequence"/>
</dbReference>
<gene>
    <name evidence="2" type="ORF">EV702DRAFT_1267578</name>
</gene>
<keyword evidence="1" id="KW-0732">Signal</keyword>
<evidence type="ECO:0000313" key="2">
    <source>
        <dbReference type="EMBL" id="KAG1778861.1"/>
    </source>
</evidence>
<keyword evidence="3" id="KW-1185">Reference proteome</keyword>
<name>A0A9P7D528_9AGAM</name>
<comment type="caution">
    <text evidence="2">The sequence shown here is derived from an EMBL/GenBank/DDBJ whole genome shotgun (WGS) entry which is preliminary data.</text>
</comment>
<evidence type="ECO:0000313" key="3">
    <source>
        <dbReference type="Proteomes" id="UP000714275"/>
    </source>
</evidence>